<dbReference type="InterPro" id="IPR001920">
    <property type="entry name" value="Asp/Glu_race"/>
</dbReference>
<gene>
    <name evidence="1" type="ORF">CCMP2556_LOCUS19726</name>
</gene>
<dbReference type="EMBL" id="CAXAMN010011336">
    <property type="protein sequence ID" value="CAK9034999.1"/>
    <property type="molecule type" value="Genomic_DNA"/>
</dbReference>
<dbReference type="InterPro" id="IPR033134">
    <property type="entry name" value="Asp/Glu_racemase_AS_2"/>
</dbReference>
<proteinExistence type="predicted"/>
<reference evidence="1 2" key="1">
    <citation type="submission" date="2024-02" db="EMBL/GenBank/DDBJ databases">
        <authorList>
            <person name="Chen Y."/>
            <person name="Shah S."/>
            <person name="Dougan E. K."/>
            <person name="Thang M."/>
            <person name="Chan C."/>
        </authorList>
    </citation>
    <scope>NUCLEOTIDE SEQUENCE [LARGE SCALE GENOMIC DNA]</scope>
</reference>
<name>A0ABP0L8S0_9DINO</name>
<dbReference type="PROSITE" id="PS00924">
    <property type="entry name" value="ASP_GLU_RACEMASE_2"/>
    <property type="match status" value="1"/>
</dbReference>
<comment type="caution">
    <text evidence="1">The sequence shown here is derived from an EMBL/GenBank/DDBJ whole genome shotgun (WGS) entry which is preliminary data.</text>
</comment>
<dbReference type="Proteomes" id="UP001642484">
    <property type="component" value="Unassembled WGS sequence"/>
</dbReference>
<evidence type="ECO:0000313" key="1">
    <source>
        <dbReference type="EMBL" id="CAK9034999.1"/>
    </source>
</evidence>
<protein>
    <recommendedName>
        <fullName evidence="3">Glutamate racemase</fullName>
    </recommendedName>
</protein>
<dbReference type="SUPFAM" id="SSF53681">
    <property type="entry name" value="Aspartate/glutamate racemase"/>
    <property type="match status" value="1"/>
</dbReference>
<evidence type="ECO:0008006" key="3">
    <source>
        <dbReference type="Google" id="ProtNLM"/>
    </source>
</evidence>
<organism evidence="1 2">
    <name type="scientific">Durusdinium trenchii</name>
    <dbReference type="NCBI Taxonomy" id="1381693"/>
    <lineage>
        <taxon>Eukaryota</taxon>
        <taxon>Sar</taxon>
        <taxon>Alveolata</taxon>
        <taxon>Dinophyceae</taxon>
        <taxon>Suessiales</taxon>
        <taxon>Symbiodiniaceae</taxon>
        <taxon>Durusdinium</taxon>
    </lineage>
</organism>
<accession>A0ABP0L8S0</accession>
<evidence type="ECO:0000313" key="2">
    <source>
        <dbReference type="Proteomes" id="UP001642484"/>
    </source>
</evidence>
<sequence>MLRKKFAAYLGSEGEGVRIDYLIFGCTHFPALEPLVKEILGPVQLVVELAARFGLKNGKGSTKLVVSGLEESEKLSLFQTAAREMFRSFLHLPWRAWRVVNFFERRRFASGGPDEFASSAVGESSHEGYP</sequence>
<dbReference type="Gene3D" id="3.40.50.1860">
    <property type="match status" value="1"/>
</dbReference>
<keyword evidence="2" id="KW-1185">Reference proteome</keyword>